<dbReference type="AlphaFoldDB" id="A0A8J2QVQ2"/>
<dbReference type="InterPro" id="IPR007889">
    <property type="entry name" value="HTH_Psq"/>
</dbReference>
<accession>A0A8J2QVQ2</accession>
<dbReference type="Gene3D" id="1.10.10.60">
    <property type="entry name" value="Homeodomain-like"/>
    <property type="match status" value="1"/>
</dbReference>
<feature type="compositionally biased region" description="Acidic residues" evidence="3">
    <location>
        <begin position="99"/>
        <end position="108"/>
    </location>
</feature>
<feature type="compositionally biased region" description="Acidic residues" evidence="3">
    <location>
        <begin position="15"/>
        <end position="25"/>
    </location>
</feature>
<feature type="compositionally biased region" description="Basic and acidic residues" evidence="3">
    <location>
        <begin position="1"/>
        <end position="14"/>
    </location>
</feature>
<protein>
    <submittedName>
        <fullName evidence="5">(African queen) hypothetical protein</fullName>
    </submittedName>
</protein>
<gene>
    <name evidence="5" type="ORF">DCHRY22_LOCUS9857</name>
</gene>
<name>A0A8J2QVQ2_9NEOP</name>
<dbReference type="InterPro" id="IPR009057">
    <property type="entry name" value="Homeodomain-like_sf"/>
</dbReference>
<dbReference type="Proteomes" id="UP000789524">
    <property type="component" value="Unassembled WGS sequence"/>
</dbReference>
<feature type="region of interest" description="Disordered" evidence="3">
    <location>
        <begin position="1"/>
        <end position="123"/>
    </location>
</feature>
<keyword evidence="2" id="KW-0238">DNA-binding</keyword>
<dbReference type="GO" id="GO:0005634">
    <property type="term" value="C:nucleus"/>
    <property type="evidence" value="ECO:0007669"/>
    <property type="project" value="UniProtKB-SubCell"/>
</dbReference>
<keyword evidence="6" id="KW-1185">Reference proteome</keyword>
<evidence type="ECO:0000256" key="1">
    <source>
        <dbReference type="ARBA" id="ARBA00004123"/>
    </source>
</evidence>
<proteinExistence type="predicted"/>
<feature type="compositionally biased region" description="Basic and acidic residues" evidence="3">
    <location>
        <begin position="70"/>
        <end position="80"/>
    </location>
</feature>
<dbReference type="PROSITE" id="PS50960">
    <property type="entry name" value="HTH_PSQ"/>
    <property type="match status" value="1"/>
</dbReference>
<reference evidence="5" key="1">
    <citation type="submission" date="2021-09" db="EMBL/GenBank/DDBJ databases">
        <authorList>
            <person name="Martin H S."/>
        </authorList>
    </citation>
    <scope>NUCLEOTIDE SEQUENCE</scope>
</reference>
<dbReference type="Pfam" id="PF05225">
    <property type="entry name" value="HTH_psq"/>
    <property type="match status" value="1"/>
</dbReference>
<sequence length="189" mass="21892">MSSEGRERKNKDINEMEPEVDDDQVDPYHGKQQELPEPEDFEMPDDLNLDGEEKDDKDGETETENPFEIDAMKEALQEEQKENDDEDKDKGNKNGLEVSSDEEGEGNDAEQMPRNYKRKTETKYSLEDLKRAIVDVQTKKLSIGRAANTYSIPKTTIYDYLKKAPIKLPRTGRRPLFTDQQERNWSTIS</sequence>
<feature type="region of interest" description="Disordered" evidence="3">
    <location>
        <begin position="170"/>
        <end position="189"/>
    </location>
</feature>
<feature type="domain" description="HTH psq-type" evidence="4">
    <location>
        <begin position="115"/>
        <end position="167"/>
    </location>
</feature>
<evidence type="ECO:0000313" key="6">
    <source>
        <dbReference type="Proteomes" id="UP000789524"/>
    </source>
</evidence>
<evidence type="ECO:0000313" key="5">
    <source>
        <dbReference type="EMBL" id="CAG9571762.1"/>
    </source>
</evidence>
<evidence type="ECO:0000256" key="2">
    <source>
        <dbReference type="PROSITE-ProRule" id="PRU00320"/>
    </source>
</evidence>
<keyword evidence="2" id="KW-0539">Nucleus</keyword>
<dbReference type="OrthoDB" id="422220at2759"/>
<organism evidence="5 6">
    <name type="scientific">Danaus chrysippus</name>
    <name type="common">African queen</name>
    <dbReference type="NCBI Taxonomy" id="151541"/>
    <lineage>
        <taxon>Eukaryota</taxon>
        <taxon>Metazoa</taxon>
        <taxon>Ecdysozoa</taxon>
        <taxon>Arthropoda</taxon>
        <taxon>Hexapoda</taxon>
        <taxon>Insecta</taxon>
        <taxon>Pterygota</taxon>
        <taxon>Neoptera</taxon>
        <taxon>Endopterygota</taxon>
        <taxon>Lepidoptera</taxon>
        <taxon>Glossata</taxon>
        <taxon>Ditrysia</taxon>
        <taxon>Papilionoidea</taxon>
        <taxon>Nymphalidae</taxon>
        <taxon>Danainae</taxon>
        <taxon>Danaini</taxon>
        <taxon>Danaina</taxon>
        <taxon>Danaus</taxon>
        <taxon>Anosia</taxon>
    </lineage>
</organism>
<comment type="caution">
    <text evidence="5">The sequence shown here is derived from an EMBL/GenBank/DDBJ whole genome shotgun (WGS) entry which is preliminary data.</text>
</comment>
<dbReference type="GO" id="GO:0003677">
    <property type="term" value="F:DNA binding"/>
    <property type="evidence" value="ECO:0007669"/>
    <property type="project" value="UniProtKB-UniRule"/>
</dbReference>
<feature type="DNA-binding region" description="H-T-H motif" evidence="2">
    <location>
        <begin position="143"/>
        <end position="163"/>
    </location>
</feature>
<comment type="subcellular location">
    <subcellularLocation>
        <location evidence="1 2">Nucleus</location>
    </subcellularLocation>
</comment>
<dbReference type="EMBL" id="CAKASE010000067">
    <property type="protein sequence ID" value="CAG9571762.1"/>
    <property type="molecule type" value="Genomic_DNA"/>
</dbReference>
<evidence type="ECO:0000259" key="4">
    <source>
        <dbReference type="PROSITE" id="PS50960"/>
    </source>
</evidence>
<evidence type="ECO:0000256" key="3">
    <source>
        <dbReference type="SAM" id="MobiDB-lite"/>
    </source>
</evidence>
<feature type="compositionally biased region" description="Acidic residues" evidence="3">
    <location>
        <begin position="36"/>
        <end position="67"/>
    </location>
</feature>
<dbReference type="SUPFAM" id="SSF46689">
    <property type="entry name" value="Homeodomain-like"/>
    <property type="match status" value="1"/>
</dbReference>